<feature type="domain" description="Orn/DAP/Arg decarboxylase 2 N-terminal" evidence="9">
    <location>
        <begin position="36"/>
        <end position="259"/>
    </location>
</feature>
<dbReference type="EMBL" id="CP034348">
    <property type="protein sequence ID" value="QGX97687.1"/>
    <property type="molecule type" value="Genomic_DNA"/>
</dbReference>
<dbReference type="GO" id="GO:0005737">
    <property type="term" value="C:cytoplasm"/>
    <property type="evidence" value="ECO:0007669"/>
    <property type="project" value="TreeGrafter"/>
</dbReference>
<evidence type="ECO:0000256" key="7">
    <source>
        <dbReference type="ARBA" id="ARBA00049127"/>
    </source>
</evidence>
<comment type="similarity">
    <text evidence="2">Belongs to the Orn/Lys/Arg decarboxylase class-II family.</text>
</comment>
<comment type="cofactor">
    <cofactor evidence="1 8">
        <name>pyridoxal 5'-phosphate</name>
        <dbReference type="ChEBI" id="CHEBI:597326"/>
    </cofactor>
</comment>
<dbReference type="InterPro" id="IPR002433">
    <property type="entry name" value="Orn_de-COase"/>
</dbReference>
<dbReference type="InterPro" id="IPR009006">
    <property type="entry name" value="Ala_racemase/Decarboxylase_C"/>
</dbReference>
<keyword evidence="11" id="KW-1185">Reference proteome</keyword>
<dbReference type="PROSITE" id="PS00878">
    <property type="entry name" value="ODR_DC_2_1"/>
    <property type="match status" value="1"/>
</dbReference>
<dbReference type="PANTHER" id="PTHR11482">
    <property type="entry name" value="ARGININE/DIAMINOPIMELATE/ORNITHINE DECARBOXYLASE"/>
    <property type="match status" value="1"/>
</dbReference>
<dbReference type="InterPro" id="IPR029066">
    <property type="entry name" value="PLP-binding_barrel"/>
</dbReference>
<evidence type="ECO:0000256" key="2">
    <source>
        <dbReference type="ARBA" id="ARBA00008872"/>
    </source>
</evidence>
<feature type="modified residue" description="N6-(pyridoxal phosphate)lysine" evidence="8">
    <location>
        <position position="51"/>
    </location>
</feature>
<dbReference type="PRINTS" id="PR01179">
    <property type="entry name" value="ODADCRBXLASE"/>
</dbReference>
<dbReference type="EC" id="4.1.1.17" evidence="6"/>
<organism evidence="10 11">
    <name type="scientific">Roseovarius faecimaris</name>
    <dbReference type="NCBI Taxonomy" id="2494550"/>
    <lineage>
        <taxon>Bacteria</taxon>
        <taxon>Pseudomonadati</taxon>
        <taxon>Pseudomonadota</taxon>
        <taxon>Alphaproteobacteria</taxon>
        <taxon>Rhodobacterales</taxon>
        <taxon>Roseobacteraceae</taxon>
        <taxon>Roseovarius</taxon>
    </lineage>
</organism>
<dbReference type="GO" id="GO:0033387">
    <property type="term" value="P:putrescine biosynthetic process from arginine, via ornithine"/>
    <property type="evidence" value="ECO:0007669"/>
    <property type="project" value="TreeGrafter"/>
</dbReference>
<dbReference type="InterPro" id="IPR022644">
    <property type="entry name" value="De-COase2_N"/>
</dbReference>
<dbReference type="Gene3D" id="2.40.37.10">
    <property type="entry name" value="Lyase, Ornithine Decarboxylase, Chain A, domain 1"/>
    <property type="match status" value="1"/>
</dbReference>
<evidence type="ECO:0000256" key="4">
    <source>
        <dbReference type="ARBA" id="ARBA00023239"/>
    </source>
</evidence>
<keyword evidence="4" id="KW-0456">Lyase</keyword>
<dbReference type="AlphaFoldDB" id="A0A6I6IQD3"/>
<dbReference type="OrthoDB" id="9802147at2"/>
<dbReference type="CDD" id="cd00622">
    <property type="entry name" value="PLPDE_III_ODC"/>
    <property type="match status" value="1"/>
</dbReference>
<proteinExistence type="inferred from homology"/>
<dbReference type="Proteomes" id="UP000428330">
    <property type="component" value="Chromosome"/>
</dbReference>
<dbReference type="PRINTS" id="PR01182">
    <property type="entry name" value="ORNDCRBXLASE"/>
</dbReference>
<dbReference type="GO" id="GO:0004586">
    <property type="term" value="F:ornithine decarboxylase activity"/>
    <property type="evidence" value="ECO:0007669"/>
    <property type="project" value="UniProtKB-EC"/>
</dbReference>
<dbReference type="InterPro" id="IPR022653">
    <property type="entry name" value="De-COase2_pyr-phos_BS"/>
</dbReference>
<evidence type="ECO:0000313" key="10">
    <source>
        <dbReference type="EMBL" id="QGX97687.1"/>
    </source>
</evidence>
<accession>A0A6I6IQD3</accession>
<reference evidence="11" key="1">
    <citation type="submission" date="2018-12" db="EMBL/GenBank/DDBJ databases">
        <title>Complete genome sequence of Roseovarius sp. MME-070.</title>
        <authorList>
            <person name="Nam Y.-D."/>
            <person name="Kang J."/>
            <person name="Chung W.-H."/>
            <person name="Park Y.S."/>
        </authorList>
    </citation>
    <scope>NUCLEOTIDE SEQUENCE [LARGE SCALE GENOMIC DNA]</scope>
    <source>
        <strain evidence="11">MME-070</strain>
    </source>
</reference>
<dbReference type="SUPFAM" id="SSF50621">
    <property type="entry name" value="Alanine racemase C-terminal domain-like"/>
    <property type="match status" value="1"/>
</dbReference>
<dbReference type="Gene3D" id="3.20.20.10">
    <property type="entry name" value="Alanine racemase"/>
    <property type="match status" value="1"/>
</dbReference>
<keyword evidence="3 8" id="KW-0663">Pyridoxal phosphate</keyword>
<dbReference type="InterPro" id="IPR000183">
    <property type="entry name" value="Orn/DAP/Arg_de-COase"/>
</dbReference>
<name>A0A6I6IQD3_9RHOB</name>
<evidence type="ECO:0000313" key="11">
    <source>
        <dbReference type="Proteomes" id="UP000428330"/>
    </source>
</evidence>
<evidence type="ECO:0000256" key="5">
    <source>
        <dbReference type="ARBA" id="ARBA00034115"/>
    </source>
</evidence>
<gene>
    <name evidence="10" type="ORF">EI983_05080</name>
</gene>
<evidence type="ECO:0000256" key="1">
    <source>
        <dbReference type="ARBA" id="ARBA00001933"/>
    </source>
</evidence>
<protein>
    <recommendedName>
        <fullName evidence="6">ornithine decarboxylase</fullName>
        <ecNumber evidence="6">4.1.1.17</ecNumber>
    </recommendedName>
</protein>
<evidence type="ECO:0000256" key="8">
    <source>
        <dbReference type="PIRSR" id="PIRSR600183-50"/>
    </source>
</evidence>
<comment type="catalytic activity">
    <reaction evidence="7">
        <text>L-ornithine + H(+) = putrescine + CO2</text>
        <dbReference type="Rhea" id="RHEA:22964"/>
        <dbReference type="ChEBI" id="CHEBI:15378"/>
        <dbReference type="ChEBI" id="CHEBI:16526"/>
        <dbReference type="ChEBI" id="CHEBI:46911"/>
        <dbReference type="ChEBI" id="CHEBI:326268"/>
        <dbReference type="EC" id="4.1.1.17"/>
    </reaction>
</comment>
<dbReference type="SUPFAM" id="SSF51419">
    <property type="entry name" value="PLP-binding barrel"/>
    <property type="match status" value="1"/>
</dbReference>
<dbReference type="RefSeq" id="WP_157706320.1">
    <property type="nucleotide sequence ID" value="NZ_CP034348.1"/>
</dbReference>
<comment type="pathway">
    <text evidence="5">Amine and polyamine biosynthesis; putrescine biosynthesis via L-ornithine pathway; putrescine from L-ornithine: step 1/1.</text>
</comment>
<evidence type="ECO:0000259" key="9">
    <source>
        <dbReference type="Pfam" id="PF02784"/>
    </source>
</evidence>
<dbReference type="KEGG" id="rom:EI983_05080"/>
<sequence length="375" mass="39378">MRASQDWQSPVDHLSRERPDTVQLYFSPSVLQATAARFRAGFPGLVTYAVKANPSAEVLANLSAAGITAFDVASPEEMRAVRAVNRRAVLHYNNPVRSAAEVEVAIASGVASYSVDDAGELAKLSAVPKGTEISVRLALPVKGAAYDFGSKFGTTPARAAALLREVKAMGLTASLTFHPGTQCADPAAWAAYIRAAVEVSEAAGVPLARLNVGGGFAAHRWQAAPDLEAIFARIHKEVRSAFGTERPALVCEPGRAMVAEAFTLATRVKALRADGSIFLNDGIYGGLAEARDMPVVDRVTALSPAGEPRLAPARARVIFGPTCDSIDRLPDPLALPADLAEGDYVLFRGMGAYAQALNTGFNGYGLCTPVTVTAA</sequence>
<evidence type="ECO:0000256" key="6">
    <source>
        <dbReference type="ARBA" id="ARBA00034138"/>
    </source>
</evidence>
<feature type="active site" description="Proton donor" evidence="8">
    <location>
        <position position="323"/>
    </location>
</feature>
<evidence type="ECO:0000256" key="3">
    <source>
        <dbReference type="ARBA" id="ARBA00022898"/>
    </source>
</evidence>
<dbReference type="Pfam" id="PF02784">
    <property type="entry name" value="Orn_Arg_deC_N"/>
    <property type="match status" value="1"/>
</dbReference>
<dbReference type="PANTHER" id="PTHR11482:SF6">
    <property type="entry name" value="ORNITHINE DECARBOXYLASE 1-RELATED"/>
    <property type="match status" value="1"/>
</dbReference>